<evidence type="ECO:0000313" key="2">
    <source>
        <dbReference type="Proteomes" id="UP001057452"/>
    </source>
</evidence>
<name>A0ACB9XS23_CHAAC</name>
<protein>
    <submittedName>
        <fullName evidence="1">Uncharacterized protein</fullName>
    </submittedName>
</protein>
<keyword evidence="2" id="KW-1185">Reference proteome</keyword>
<accession>A0ACB9XS23</accession>
<organism evidence="1 2">
    <name type="scientific">Chaenocephalus aceratus</name>
    <name type="common">Blackfin icefish</name>
    <name type="synonym">Chaenichthys aceratus</name>
    <dbReference type="NCBI Taxonomy" id="36190"/>
    <lineage>
        <taxon>Eukaryota</taxon>
        <taxon>Metazoa</taxon>
        <taxon>Chordata</taxon>
        <taxon>Craniata</taxon>
        <taxon>Vertebrata</taxon>
        <taxon>Euteleostomi</taxon>
        <taxon>Actinopterygii</taxon>
        <taxon>Neopterygii</taxon>
        <taxon>Teleostei</taxon>
        <taxon>Neoteleostei</taxon>
        <taxon>Acanthomorphata</taxon>
        <taxon>Eupercaria</taxon>
        <taxon>Perciformes</taxon>
        <taxon>Notothenioidei</taxon>
        <taxon>Channichthyidae</taxon>
        <taxon>Chaenocephalus</taxon>
    </lineage>
</organism>
<sequence>MGVFLFGCAVSQSFTDIAKVSVGRMRPHFLDVVNQISPPSIVLWDTSPTIPALVTRAMYRRPENPSFGTCLIFNVYHALPGFLSPFKVFLARRSSPPPPAAVHPVDDGLLHRPVTRVRPQAPPDRCPGRLCAGSPGGLLH</sequence>
<gene>
    <name evidence="1" type="ORF">KUCAC02_023300</name>
</gene>
<feature type="non-terminal residue" evidence="1">
    <location>
        <position position="140"/>
    </location>
</feature>
<comment type="caution">
    <text evidence="1">The sequence shown here is derived from an EMBL/GenBank/DDBJ whole genome shotgun (WGS) entry which is preliminary data.</text>
</comment>
<dbReference type="EMBL" id="CM043788">
    <property type="protein sequence ID" value="KAI4829244.1"/>
    <property type="molecule type" value="Genomic_DNA"/>
</dbReference>
<dbReference type="Proteomes" id="UP001057452">
    <property type="component" value="Chromosome 4"/>
</dbReference>
<proteinExistence type="predicted"/>
<reference evidence="1" key="1">
    <citation type="submission" date="2022-05" db="EMBL/GenBank/DDBJ databases">
        <title>Chromosome-level genome of Chaenocephalus aceratus.</title>
        <authorList>
            <person name="Park H."/>
        </authorList>
    </citation>
    <scope>NUCLEOTIDE SEQUENCE</scope>
    <source>
        <strain evidence="1">KU_202001</strain>
    </source>
</reference>
<evidence type="ECO:0000313" key="1">
    <source>
        <dbReference type="EMBL" id="KAI4829244.1"/>
    </source>
</evidence>